<dbReference type="EMBL" id="AWGJ01000011">
    <property type="protein sequence ID" value="ODN74531.1"/>
    <property type="molecule type" value="Genomic_DNA"/>
</dbReference>
<protein>
    <submittedName>
        <fullName evidence="1">Uncharacterized protein</fullName>
    </submittedName>
</protein>
<name>A0A1E3HGI3_9TREE</name>
<comment type="caution">
    <text evidence="1">The sequence shown here is derived from an EMBL/GenBank/DDBJ whole genome shotgun (WGS) entry which is preliminary data.</text>
</comment>
<dbReference type="RefSeq" id="XP_018990312.1">
    <property type="nucleotide sequence ID" value="XM_019141505.1"/>
</dbReference>
<reference evidence="1 2" key="1">
    <citation type="submission" date="2016-06" db="EMBL/GenBank/DDBJ databases">
        <title>Evolution of pathogenesis and genome organization in the Tremellales.</title>
        <authorList>
            <person name="Cuomo C."/>
            <person name="Litvintseva A."/>
            <person name="Heitman J."/>
            <person name="Chen Y."/>
            <person name="Sun S."/>
            <person name="Springer D."/>
            <person name="Dromer F."/>
            <person name="Young S."/>
            <person name="Zeng Q."/>
            <person name="Chapman S."/>
            <person name="Gujja S."/>
            <person name="Saif S."/>
            <person name="Birren B."/>
        </authorList>
    </citation>
    <scope>NUCLEOTIDE SEQUENCE [LARGE SCALE GENOMIC DNA]</scope>
    <source>
        <strain evidence="1 2">CBS 6039</strain>
    </source>
</reference>
<gene>
    <name evidence="1" type="ORF">L202_06904</name>
</gene>
<dbReference type="Proteomes" id="UP000094065">
    <property type="component" value="Unassembled WGS sequence"/>
</dbReference>
<dbReference type="GeneID" id="30158213"/>
<sequence>MSVSVAYLPSTWDACDPCAAHLRDVVSSVPPLTGASNYLPSSKKLRCFCLLAEPPSSHLLATTLPTKSLPVELWSHLDATLALALVGLLSPDLAFIFESIVLDHPSRAARTLWLKLEADDGTRSSYDLWKSVEALTSQP</sequence>
<keyword evidence="2" id="KW-1185">Reference proteome</keyword>
<organism evidence="1 2">
    <name type="scientific">Cryptococcus amylolentus CBS 6039</name>
    <dbReference type="NCBI Taxonomy" id="1295533"/>
    <lineage>
        <taxon>Eukaryota</taxon>
        <taxon>Fungi</taxon>
        <taxon>Dikarya</taxon>
        <taxon>Basidiomycota</taxon>
        <taxon>Agaricomycotina</taxon>
        <taxon>Tremellomycetes</taxon>
        <taxon>Tremellales</taxon>
        <taxon>Cryptococcaceae</taxon>
        <taxon>Cryptococcus</taxon>
    </lineage>
</organism>
<evidence type="ECO:0000313" key="2">
    <source>
        <dbReference type="Proteomes" id="UP000094065"/>
    </source>
</evidence>
<accession>A0A1E3HGI3</accession>
<proteinExistence type="predicted"/>
<dbReference type="OrthoDB" id="637503at2759"/>
<dbReference type="AlphaFoldDB" id="A0A1E3HGI3"/>
<evidence type="ECO:0000313" key="1">
    <source>
        <dbReference type="EMBL" id="ODN74531.1"/>
    </source>
</evidence>